<dbReference type="Proteomes" id="UP000217758">
    <property type="component" value="Chromosome"/>
</dbReference>
<evidence type="ECO:0000313" key="2">
    <source>
        <dbReference type="EMBL" id="BAQ23927.1"/>
    </source>
</evidence>
<accession>A0A1L7LIB0</accession>
<dbReference type="AlphaFoldDB" id="A0A1L7LIB0"/>
<dbReference type="EMBL" id="AP014612">
    <property type="protein sequence ID" value="BAQ23927.1"/>
    <property type="molecule type" value="Genomic_DNA"/>
</dbReference>
<protein>
    <submittedName>
        <fullName evidence="2">Fibronectin/fibrinogen-binding protein</fullName>
    </submittedName>
</protein>
<evidence type="ECO:0000313" key="3">
    <source>
        <dbReference type="Proteomes" id="UP000217758"/>
    </source>
</evidence>
<dbReference type="KEGG" id="strg:SRT_06660"/>
<dbReference type="InterPro" id="IPR008532">
    <property type="entry name" value="NFACT_RNA-bd"/>
</dbReference>
<dbReference type="InterPro" id="IPR051608">
    <property type="entry name" value="RQC_Subunit_NEMF"/>
</dbReference>
<dbReference type="Pfam" id="PF05670">
    <property type="entry name" value="NFACT-R_1"/>
    <property type="match status" value="1"/>
</dbReference>
<organism evidence="2 3">
    <name type="scientific">Streptococcus troglodytae</name>
    <dbReference type="NCBI Taxonomy" id="1111760"/>
    <lineage>
        <taxon>Bacteria</taxon>
        <taxon>Bacillati</taxon>
        <taxon>Bacillota</taxon>
        <taxon>Bacilli</taxon>
        <taxon>Lactobacillales</taxon>
        <taxon>Streptococcaceae</taxon>
        <taxon>Streptococcus</taxon>
    </lineage>
</organism>
<name>A0A1L7LIB0_9STRE</name>
<reference evidence="2 3" key="1">
    <citation type="journal article" date="2016" name="Microbiol. Immunol.">
        <title>Complete genome sequence of Streptococcus troglodytae TKU31 isolated from the oral cavity of a chimpanzee (Pan troglodytes).</title>
        <authorList>
            <person name="Okamoto M."/>
            <person name="Naito M."/>
            <person name="Miyanohara M."/>
            <person name="Imai S."/>
            <person name="Nomura Y."/>
            <person name="Saito W."/>
            <person name="Momoi Y."/>
            <person name="Takada K."/>
            <person name="Miyabe-Nishiwaki T."/>
            <person name="Tomonaga M."/>
            <person name="Hanada N."/>
        </authorList>
    </citation>
    <scope>NUCLEOTIDE SEQUENCE [LARGE SCALE GENOMIC DNA]</scope>
    <source>
        <strain evidence="3">TKU 31</strain>
    </source>
</reference>
<gene>
    <name evidence="2" type="ORF">SRT_06660</name>
</gene>
<dbReference type="GO" id="GO:1990112">
    <property type="term" value="C:RQC complex"/>
    <property type="evidence" value="ECO:0007669"/>
    <property type="project" value="TreeGrafter"/>
</dbReference>
<dbReference type="PANTHER" id="PTHR15239">
    <property type="entry name" value="NUCLEAR EXPORT MEDIATOR FACTOR NEMF"/>
    <property type="match status" value="1"/>
</dbReference>
<keyword evidence="3" id="KW-1185">Reference proteome</keyword>
<sequence>MKNSKTQKPEPYLASDGKTIILVGKNNLQNDELTFKMSKKGELWFHAKDIPGSHVLIKDNLNPSDEIKTDAAELAAYFSKARLSNLVQVDMIEAKKLNKPNKAKPGFVTYRGQKTLRVTPNEAKIKAMKM</sequence>
<dbReference type="GO" id="GO:0072344">
    <property type="term" value="P:rescue of stalled ribosome"/>
    <property type="evidence" value="ECO:0007669"/>
    <property type="project" value="TreeGrafter"/>
</dbReference>
<evidence type="ECO:0000259" key="1">
    <source>
        <dbReference type="Pfam" id="PF05670"/>
    </source>
</evidence>
<proteinExistence type="predicted"/>
<feature type="domain" description="NFACT RNA-binding" evidence="1">
    <location>
        <begin position="15"/>
        <end position="109"/>
    </location>
</feature>
<dbReference type="GO" id="GO:0000049">
    <property type="term" value="F:tRNA binding"/>
    <property type="evidence" value="ECO:0007669"/>
    <property type="project" value="TreeGrafter"/>
</dbReference>
<dbReference type="GO" id="GO:0043023">
    <property type="term" value="F:ribosomal large subunit binding"/>
    <property type="evidence" value="ECO:0007669"/>
    <property type="project" value="TreeGrafter"/>
</dbReference>
<dbReference type="PANTHER" id="PTHR15239:SF6">
    <property type="entry name" value="RIBOSOME QUALITY CONTROL COMPLEX SUBUNIT NEMF"/>
    <property type="match status" value="1"/>
</dbReference>